<dbReference type="CDD" id="cd13653">
    <property type="entry name" value="PBP2_phosphate_like_1"/>
    <property type="match status" value="1"/>
</dbReference>
<comment type="similarity">
    <text evidence="1 4">Belongs to the PstS family.</text>
</comment>
<evidence type="ECO:0000256" key="4">
    <source>
        <dbReference type="RuleBase" id="RU367119"/>
    </source>
</evidence>
<proteinExistence type="inferred from homology"/>
<dbReference type="SUPFAM" id="SSF53850">
    <property type="entry name" value="Periplasmic binding protein-like II"/>
    <property type="match status" value="1"/>
</dbReference>
<dbReference type="Gene3D" id="3.40.190.10">
    <property type="entry name" value="Periplasmic binding protein-like II"/>
    <property type="match status" value="2"/>
</dbReference>
<accession>A0A0H3A657</accession>
<dbReference type="AlphaFoldDB" id="A0A0H3A657"/>
<dbReference type="PANTHER" id="PTHR30570:SF1">
    <property type="entry name" value="PHOSPHATE-BINDING PROTEIN PSTS"/>
    <property type="match status" value="1"/>
</dbReference>
<keyword evidence="3 4" id="KW-0732">Signal</keyword>
<name>A0A0H3A657_NITV4</name>
<evidence type="ECO:0000256" key="1">
    <source>
        <dbReference type="ARBA" id="ARBA00008725"/>
    </source>
</evidence>
<dbReference type="FunFam" id="3.40.190.10:FF:000055">
    <property type="entry name" value="Phosphate ABC transporter, phosphate-binding protein"/>
    <property type="match status" value="1"/>
</dbReference>
<dbReference type="GO" id="GO:0006817">
    <property type="term" value="P:phosphate ion transport"/>
    <property type="evidence" value="ECO:0007669"/>
    <property type="project" value="UniProtKB-UniRule"/>
</dbReference>
<keyword evidence="2 4" id="KW-0813">Transport</keyword>
<evidence type="ECO:0000313" key="7">
    <source>
        <dbReference type="Proteomes" id="UP000009173"/>
    </source>
</evidence>
<reference evidence="7" key="1">
    <citation type="journal article" date="2009" name="Environ. Microbiol.">
        <title>Contribution of mobile genetic elements to Desulfovibrio vulgaris genome plasticity.</title>
        <authorList>
            <person name="Walker C.B."/>
            <person name="Stolyar S."/>
            <person name="Chivian D."/>
            <person name="Pinel N."/>
            <person name="Gabster J.A."/>
            <person name="Dehal P.S."/>
            <person name="He Z."/>
            <person name="Yang Z.K."/>
            <person name="Yen H.C."/>
            <person name="Zhou J."/>
            <person name="Wall J.D."/>
            <person name="Hazen T.C."/>
            <person name="Arkin A.P."/>
            <person name="Stahl D.A."/>
        </authorList>
    </citation>
    <scope>NUCLEOTIDE SEQUENCE [LARGE SCALE GENOMIC DNA]</scope>
    <source>
        <strain evidence="7">DP4</strain>
    </source>
</reference>
<dbReference type="InterPro" id="IPR050811">
    <property type="entry name" value="Phosphate_ABC_transporter"/>
</dbReference>
<feature type="domain" description="PBP" evidence="5">
    <location>
        <begin position="18"/>
        <end position="256"/>
    </location>
</feature>
<dbReference type="InterPro" id="IPR024370">
    <property type="entry name" value="PBP_domain"/>
</dbReference>
<dbReference type="NCBIfam" id="TIGR02136">
    <property type="entry name" value="ptsS_2"/>
    <property type="match status" value="1"/>
</dbReference>
<dbReference type="EMBL" id="CP000527">
    <property type="protein sequence ID" value="ABM27788.1"/>
    <property type="molecule type" value="Genomic_DNA"/>
</dbReference>
<dbReference type="RefSeq" id="WP_010939747.1">
    <property type="nucleotide sequence ID" value="NC_008751.1"/>
</dbReference>
<feature type="chain" id="PRO_5027160557" description="Phosphate-binding protein" evidence="4">
    <location>
        <begin position="23"/>
        <end position="270"/>
    </location>
</feature>
<keyword evidence="4" id="KW-0592">Phosphate transport</keyword>
<evidence type="ECO:0000256" key="2">
    <source>
        <dbReference type="ARBA" id="ARBA00022448"/>
    </source>
</evidence>
<dbReference type="GO" id="GO:0042301">
    <property type="term" value="F:phosphate ion binding"/>
    <property type="evidence" value="ECO:0007669"/>
    <property type="project" value="UniProtKB-UniRule"/>
</dbReference>
<dbReference type="SMR" id="A0A0H3A657"/>
<dbReference type="Proteomes" id="UP000009173">
    <property type="component" value="Chromosome"/>
</dbReference>
<organism evidence="6 7">
    <name type="scientific">Nitratidesulfovibrio vulgaris (strain DP4)</name>
    <name type="common">Desulfovibrio vulgaris</name>
    <dbReference type="NCBI Taxonomy" id="391774"/>
    <lineage>
        <taxon>Bacteria</taxon>
        <taxon>Pseudomonadati</taxon>
        <taxon>Thermodesulfobacteriota</taxon>
        <taxon>Desulfovibrionia</taxon>
        <taxon>Desulfovibrionales</taxon>
        <taxon>Desulfovibrionaceae</taxon>
        <taxon>Nitratidesulfovibrio</taxon>
    </lineage>
</organism>
<dbReference type="KEGG" id="dvl:Dvul_0765"/>
<evidence type="ECO:0000313" key="6">
    <source>
        <dbReference type="EMBL" id="ABM27788.1"/>
    </source>
</evidence>
<dbReference type="Pfam" id="PF12849">
    <property type="entry name" value="PBP_like_2"/>
    <property type="match status" value="1"/>
</dbReference>
<dbReference type="InterPro" id="IPR011862">
    <property type="entry name" value="Phos-bd"/>
</dbReference>
<sequence length="270" mass="28485" precursor="true">MSIKRFALVALMTLGLAANAFAADKIVVKGSTTVLPIMQKAAEAYMKKTPGVEIEISGGGSGNGIKALIDGTLDICMSSRKIKDKEVEAAKANGREAVEHIVALDAILPIVNKGNPVDNLTIDQLRAIYEGKITNWKEVGGKDEAIVVISRDTSSGTYESWQHFVMKDAKVFPGALLQASSGAVLQAVSKNSKAISYDGIGYVNDTVKATKVNGVTGSAATAKDGSYAMARDLQIYTPGQPQGAVKNFIDFMKSAEGQALVQEAGFIPTK</sequence>
<dbReference type="PANTHER" id="PTHR30570">
    <property type="entry name" value="PERIPLASMIC PHOSPHATE BINDING COMPONENT OF PHOSPHATE ABC TRANSPORTER"/>
    <property type="match status" value="1"/>
</dbReference>
<evidence type="ECO:0000256" key="3">
    <source>
        <dbReference type="ARBA" id="ARBA00022729"/>
    </source>
</evidence>
<comment type="function">
    <text evidence="4">Involved in the system for phosphate transport across the cytoplasmic membrane.</text>
</comment>
<feature type="signal peptide" evidence="4">
    <location>
        <begin position="1"/>
        <end position="22"/>
    </location>
</feature>
<evidence type="ECO:0000259" key="5">
    <source>
        <dbReference type="Pfam" id="PF12849"/>
    </source>
</evidence>
<gene>
    <name evidence="6" type="ordered locus">Dvul_0765</name>
</gene>
<protein>
    <recommendedName>
        <fullName evidence="4">Phosphate-binding protein</fullName>
    </recommendedName>
</protein>
<dbReference type="HOGENOM" id="CLU_026228_5_1_7"/>